<dbReference type="RefSeq" id="WP_337715993.1">
    <property type="nucleotide sequence ID" value="NZ_JBBEUB010000002.1"/>
</dbReference>
<dbReference type="Pfam" id="PF00389">
    <property type="entry name" value="2-Hacid_dh"/>
    <property type="match status" value="1"/>
</dbReference>
<evidence type="ECO:0000313" key="4">
    <source>
        <dbReference type="Proteomes" id="UP001378956"/>
    </source>
</evidence>
<evidence type="ECO:0000259" key="2">
    <source>
        <dbReference type="Pfam" id="PF00389"/>
    </source>
</evidence>
<comment type="caution">
    <text evidence="3">The sequence shown here is derived from an EMBL/GenBank/DDBJ whole genome shotgun (WGS) entry which is preliminary data.</text>
</comment>
<reference evidence="3 4" key="1">
    <citation type="submission" date="2024-03" db="EMBL/GenBank/DDBJ databases">
        <title>Sequence of Lycoming College Course Isolates.</title>
        <authorList>
            <person name="Plotts O."/>
            <person name="Newman J."/>
        </authorList>
    </citation>
    <scope>NUCLEOTIDE SEQUENCE [LARGE SCALE GENOMIC DNA]</scope>
    <source>
        <strain evidence="3 4">CJB-3</strain>
    </source>
</reference>
<organism evidence="3 4">
    <name type="scientific">Pedobacter panaciterrae</name>
    <dbReference type="NCBI Taxonomy" id="363849"/>
    <lineage>
        <taxon>Bacteria</taxon>
        <taxon>Pseudomonadati</taxon>
        <taxon>Bacteroidota</taxon>
        <taxon>Sphingobacteriia</taxon>
        <taxon>Sphingobacteriales</taxon>
        <taxon>Sphingobacteriaceae</taxon>
        <taxon>Pedobacter</taxon>
    </lineage>
</organism>
<dbReference type="InterPro" id="IPR006139">
    <property type="entry name" value="D-isomer_2_OHA_DH_cat_dom"/>
</dbReference>
<dbReference type="PANTHER" id="PTHR43026:SF1">
    <property type="entry name" value="2-HYDROXYACID DEHYDROGENASE HOMOLOG 1-RELATED"/>
    <property type="match status" value="1"/>
</dbReference>
<dbReference type="Proteomes" id="UP001378956">
    <property type="component" value="Unassembled WGS sequence"/>
</dbReference>
<name>A0ABU8NJ76_9SPHI</name>
<dbReference type="Gene3D" id="3.40.50.720">
    <property type="entry name" value="NAD(P)-binding Rossmann-like Domain"/>
    <property type="match status" value="1"/>
</dbReference>
<sequence>MRVVAYSIKSTEKEPLATANRKKHEITLISNSLCAETVFYAEGKDAVVVFTDDDVSANVIHKLADLGIKYIATRSIDSSHIDHKEASSHNIKIASVPPWALSGIPENELPMALASQTINNLDKWEGRKCLGEACICSRSCDQHHKEVNIKSDRDDK</sequence>
<dbReference type="EMBL" id="JBBEUB010000002">
    <property type="protein sequence ID" value="MEJ2902242.1"/>
    <property type="molecule type" value="Genomic_DNA"/>
</dbReference>
<accession>A0ABU8NJ76</accession>
<dbReference type="SUPFAM" id="SSF52283">
    <property type="entry name" value="Formate/glycerate dehydrogenase catalytic domain-like"/>
    <property type="match status" value="1"/>
</dbReference>
<dbReference type="InterPro" id="IPR058205">
    <property type="entry name" value="D-LDH-like"/>
</dbReference>
<dbReference type="PANTHER" id="PTHR43026">
    <property type="entry name" value="2-HYDROXYACID DEHYDROGENASE HOMOLOG 1-RELATED"/>
    <property type="match status" value="1"/>
</dbReference>
<protein>
    <submittedName>
        <fullName evidence="3">Lactate dehydrogenase</fullName>
    </submittedName>
</protein>
<gene>
    <name evidence="3" type="ORF">WAE58_07390</name>
</gene>
<proteinExistence type="predicted"/>
<feature type="domain" description="D-isomer specific 2-hydroxyacid dehydrogenase catalytic" evidence="2">
    <location>
        <begin position="8"/>
        <end position="97"/>
    </location>
</feature>
<keyword evidence="1" id="KW-0520">NAD</keyword>
<evidence type="ECO:0000313" key="3">
    <source>
        <dbReference type="EMBL" id="MEJ2902242.1"/>
    </source>
</evidence>
<keyword evidence="4" id="KW-1185">Reference proteome</keyword>
<evidence type="ECO:0000256" key="1">
    <source>
        <dbReference type="ARBA" id="ARBA00023027"/>
    </source>
</evidence>